<keyword evidence="3" id="KW-0378">Hydrolase</keyword>
<evidence type="ECO:0000313" key="4">
    <source>
        <dbReference type="EMBL" id="CAB4569551.1"/>
    </source>
</evidence>
<dbReference type="EMBL" id="CAEZSR010000090">
    <property type="protein sequence ID" value="CAB4569551.1"/>
    <property type="molecule type" value="Genomic_DNA"/>
</dbReference>
<dbReference type="GO" id="GO:0016787">
    <property type="term" value="F:hydrolase activity"/>
    <property type="evidence" value="ECO:0007669"/>
    <property type="project" value="UniProtKB-KW"/>
</dbReference>
<gene>
    <name evidence="4" type="ORF">UFOPK1493_02297</name>
</gene>
<keyword evidence="1" id="KW-1277">Toxin-antitoxin system</keyword>
<protein>
    <submittedName>
        <fullName evidence="4">Unannotated protein</fullName>
    </submittedName>
</protein>
<sequence>MRVVLAHAYHHVDQDIIGAVVARDIPALQRDLAAIIGDLPAGD</sequence>
<dbReference type="Pfam" id="PF01934">
    <property type="entry name" value="HepT-like"/>
    <property type="match status" value="1"/>
</dbReference>
<organism evidence="4">
    <name type="scientific">freshwater metagenome</name>
    <dbReference type="NCBI Taxonomy" id="449393"/>
    <lineage>
        <taxon>unclassified sequences</taxon>
        <taxon>metagenomes</taxon>
        <taxon>ecological metagenomes</taxon>
    </lineage>
</organism>
<dbReference type="AlphaFoldDB" id="A0A6J6DZN3"/>
<evidence type="ECO:0000256" key="3">
    <source>
        <dbReference type="ARBA" id="ARBA00022801"/>
    </source>
</evidence>
<accession>A0A6J6DZN3</accession>
<proteinExistence type="predicted"/>
<evidence type="ECO:0000256" key="2">
    <source>
        <dbReference type="ARBA" id="ARBA00022722"/>
    </source>
</evidence>
<evidence type="ECO:0000256" key="1">
    <source>
        <dbReference type="ARBA" id="ARBA00022649"/>
    </source>
</evidence>
<dbReference type="GO" id="GO:0004540">
    <property type="term" value="F:RNA nuclease activity"/>
    <property type="evidence" value="ECO:0007669"/>
    <property type="project" value="InterPro"/>
</dbReference>
<reference evidence="4" key="1">
    <citation type="submission" date="2020-05" db="EMBL/GenBank/DDBJ databases">
        <authorList>
            <person name="Chiriac C."/>
            <person name="Salcher M."/>
            <person name="Ghai R."/>
            <person name="Kavagutti S V."/>
        </authorList>
    </citation>
    <scope>NUCLEOTIDE SEQUENCE</scope>
</reference>
<dbReference type="GO" id="GO:0110001">
    <property type="term" value="C:toxin-antitoxin complex"/>
    <property type="evidence" value="ECO:0007669"/>
    <property type="project" value="InterPro"/>
</dbReference>
<keyword evidence="2" id="KW-0540">Nuclease</keyword>
<dbReference type="InterPro" id="IPR008201">
    <property type="entry name" value="HepT-like"/>
</dbReference>
<name>A0A6J6DZN3_9ZZZZ</name>